<keyword evidence="1" id="KW-0547">Nucleotide-binding</keyword>
<keyword evidence="1" id="KW-0234">DNA repair</keyword>
<dbReference type="AlphaFoldDB" id="A0A8H5D6D1"/>
<evidence type="ECO:0000256" key="1">
    <source>
        <dbReference type="RuleBase" id="RU363044"/>
    </source>
</evidence>
<gene>
    <name evidence="3" type="ORF">D9758_008816</name>
</gene>
<accession>A0A8H5D6D1</accession>
<dbReference type="GO" id="GO:0043139">
    <property type="term" value="F:5'-3' DNA helicase activity"/>
    <property type="evidence" value="ECO:0007669"/>
    <property type="project" value="UniProtKB-EC"/>
</dbReference>
<protein>
    <recommendedName>
        <fullName evidence="1">ATP-dependent DNA helicase</fullName>
        <ecNumber evidence="1">5.6.2.3</ecNumber>
    </recommendedName>
</protein>
<dbReference type="GO" id="GO:0005524">
    <property type="term" value="F:ATP binding"/>
    <property type="evidence" value="ECO:0007669"/>
    <property type="project" value="UniProtKB-KW"/>
</dbReference>
<keyword evidence="4" id="KW-1185">Reference proteome</keyword>
<dbReference type="OrthoDB" id="3247165at2759"/>
<evidence type="ECO:0000313" key="3">
    <source>
        <dbReference type="EMBL" id="KAF5353062.1"/>
    </source>
</evidence>
<dbReference type="GO" id="GO:0000723">
    <property type="term" value="P:telomere maintenance"/>
    <property type="evidence" value="ECO:0007669"/>
    <property type="project" value="InterPro"/>
</dbReference>
<dbReference type="EMBL" id="JAACJM010000064">
    <property type="protein sequence ID" value="KAF5353062.1"/>
    <property type="molecule type" value="Genomic_DNA"/>
</dbReference>
<keyword evidence="1" id="KW-0233">DNA recombination</keyword>
<feature type="domain" description="DNA helicase Pif1-like DEAD-box helicase" evidence="2">
    <location>
        <begin position="340"/>
        <end position="547"/>
    </location>
</feature>
<name>A0A8H5D6D1_9AGAR</name>
<dbReference type="GO" id="GO:0016787">
    <property type="term" value="F:hydrolase activity"/>
    <property type="evidence" value="ECO:0007669"/>
    <property type="project" value="UniProtKB-KW"/>
</dbReference>
<dbReference type="PANTHER" id="PTHR47642">
    <property type="entry name" value="ATP-DEPENDENT DNA HELICASE"/>
    <property type="match status" value="1"/>
</dbReference>
<keyword evidence="1" id="KW-0378">Hydrolase</keyword>
<evidence type="ECO:0000259" key="2">
    <source>
        <dbReference type="Pfam" id="PF05970"/>
    </source>
</evidence>
<comment type="cofactor">
    <cofactor evidence="1">
        <name>Mg(2+)</name>
        <dbReference type="ChEBI" id="CHEBI:18420"/>
    </cofactor>
</comment>
<keyword evidence="1" id="KW-0067">ATP-binding</keyword>
<dbReference type="Gene3D" id="3.40.50.300">
    <property type="entry name" value="P-loop containing nucleotide triphosphate hydrolases"/>
    <property type="match status" value="1"/>
</dbReference>
<dbReference type="GO" id="GO:0006281">
    <property type="term" value="P:DNA repair"/>
    <property type="evidence" value="ECO:0007669"/>
    <property type="project" value="UniProtKB-KW"/>
</dbReference>
<dbReference type="InterPro" id="IPR027417">
    <property type="entry name" value="P-loop_NTPase"/>
</dbReference>
<proteinExistence type="inferred from homology"/>
<dbReference type="SUPFAM" id="SSF52540">
    <property type="entry name" value="P-loop containing nucleoside triphosphate hydrolases"/>
    <property type="match status" value="2"/>
</dbReference>
<organism evidence="3 4">
    <name type="scientific">Tetrapyrgos nigripes</name>
    <dbReference type="NCBI Taxonomy" id="182062"/>
    <lineage>
        <taxon>Eukaryota</taxon>
        <taxon>Fungi</taxon>
        <taxon>Dikarya</taxon>
        <taxon>Basidiomycota</taxon>
        <taxon>Agaricomycotina</taxon>
        <taxon>Agaricomycetes</taxon>
        <taxon>Agaricomycetidae</taxon>
        <taxon>Agaricales</taxon>
        <taxon>Marasmiineae</taxon>
        <taxon>Marasmiaceae</taxon>
        <taxon>Tetrapyrgos</taxon>
    </lineage>
</organism>
<dbReference type="Proteomes" id="UP000559256">
    <property type="component" value="Unassembled WGS sequence"/>
</dbReference>
<reference evidence="3 4" key="1">
    <citation type="journal article" date="2020" name="ISME J.">
        <title>Uncovering the hidden diversity of litter-decomposition mechanisms in mushroom-forming fungi.</title>
        <authorList>
            <person name="Floudas D."/>
            <person name="Bentzer J."/>
            <person name="Ahren D."/>
            <person name="Johansson T."/>
            <person name="Persson P."/>
            <person name="Tunlid A."/>
        </authorList>
    </citation>
    <scope>NUCLEOTIDE SEQUENCE [LARGE SCALE GENOMIC DNA]</scope>
    <source>
        <strain evidence="3 4">CBS 291.85</strain>
    </source>
</reference>
<keyword evidence="1" id="KW-0227">DNA damage</keyword>
<dbReference type="InterPro" id="IPR010285">
    <property type="entry name" value="DNA_helicase_pif1-like_DEAD"/>
</dbReference>
<comment type="caution">
    <text evidence="3">The sequence shown here is derived from an EMBL/GenBank/DDBJ whole genome shotgun (WGS) entry which is preliminary data.</text>
</comment>
<dbReference type="Pfam" id="PF05970">
    <property type="entry name" value="PIF1"/>
    <property type="match status" value="1"/>
</dbReference>
<dbReference type="EC" id="5.6.2.3" evidence="1"/>
<keyword evidence="1" id="KW-0347">Helicase</keyword>
<evidence type="ECO:0000313" key="4">
    <source>
        <dbReference type="Proteomes" id="UP000559256"/>
    </source>
</evidence>
<sequence>MCLYDWIQLCERVKAPKKSQTKLTTEPVAEQYDANKLFEAETTLSDSDLDDIESDTEAELQENEYSQCPKPLERADLPKNMFPFLAGHPLADSHVLKVASERQRLVPNFIGGVLPRADCGSREYYCCVMLTFFKPWRSGESLKDMDQSWDSTFENFEFSPRQKEVLKNFQVRYECLDARDDYNAQRKTMSGDTDNIHIPEYDDGLDCDILDVSADPLINGESGPLEKRRQEHMNEMKDMLTGMGWNETLHDCRLHIPAEFNPETDRSAHSWRLQINKMRQAILDERHKPKNSSNNNSKFPNKFPNQVEILDKTAFEQNTRKGQTQDLIDQIAREFQFENNIEQDRAFRIIANHAVSPCPQQLKMYIGGMGGTGKSTVLRALRKFFAERNESYRMLVVAPTGNAAALLAGSTYHYMFGINSKSEGEFHSTSMSQICSRLEGVNYIFLDEVSMLSCKDMYKISAKLATALNLAHLPFGGMNMIFAGDFSQLPPAIGGEGVALYSHSIGSSPKSKSDQESSIGQHLWHQITTVVMLRKNMRQTQTSDRDTMYRTALENMRYRSCTPQDTTFLRSLIASPHNSMKSLREENFRNTPIILTYNKHKDVVNRLGTERFAAETGQKLTSFYSEDEHIVLDDIPEHEKQSRKRRKSRKFKVNNSIQNQLWNQPHSYSDKQTPGRLDLCLGMPMVIRFNSATELCITKGQEGHVHGWKSKKGKHGKPVLDVLFIKLHNPPKPPSPIQFDGLPENVVPITRNTVRIECKLADDSEITISRQQVEVLPNFAMTDFASQGKTRDWNVVDINNSKDFRAIYTALSRSACANQTLILQGFNTSLLTGGLRNKGGYRQELRELEILDEITRLKYSSQLPVSVVGDRRSSLIKSFRNWKGPNFVPSNVHESIQ</sequence>
<dbReference type="GO" id="GO:0006310">
    <property type="term" value="P:DNA recombination"/>
    <property type="evidence" value="ECO:0007669"/>
    <property type="project" value="UniProtKB-KW"/>
</dbReference>
<dbReference type="InterPro" id="IPR051055">
    <property type="entry name" value="PIF1_helicase"/>
</dbReference>
<comment type="catalytic activity">
    <reaction evidence="1">
        <text>ATP + H2O = ADP + phosphate + H(+)</text>
        <dbReference type="Rhea" id="RHEA:13065"/>
        <dbReference type="ChEBI" id="CHEBI:15377"/>
        <dbReference type="ChEBI" id="CHEBI:15378"/>
        <dbReference type="ChEBI" id="CHEBI:30616"/>
        <dbReference type="ChEBI" id="CHEBI:43474"/>
        <dbReference type="ChEBI" id="CHEBI:456216"/>
        <dbReference type="EC" id="5.6.2.3"/>
    </reaction>
</comment>
<comment type="similarity">
    <text evidence="1">Belongs to the helicase family.</text>
</comment>